<feature type="compositionally biased region" description="Basic residues" evidence="1">
    <location>
        <begin position="230"/>
        <end position="241"/>
    </location>
</feature>
<feature type="compositionally biased region" description="Acidic residues" evidence="1">
    <location>
        <begin position="246"/>
        <end position="255"/>
    </location>
</feature>
<dbReference type="Proteomes" id="UP001151760">
    <property type="component" value="Unassembled WGS sequence"/>
</dbReference>
<proteinExistence type="predicted"/>
<gene>
    <name evidence="2" type="ORF">Tco_0895289</name>
</gene>
<evidence type="ECO:0000313" key="3">
    <source>
        <dbReference type="Proteomes" id="UP001151760"/>
    </source>
</evidence>
<protein>
    <submittedName>
        <fullName evidence="2">Uncharacterized protein</fullName>
    </submittedName>
</protein>
<dbReference type="EMBL" id="BQNB010014207">
    <property type="protein sequence ID" value="GJT25352.1"/>
    <property type="molecule type" value="Genomic_DNA"/>
</dbReference>
<feature type="compositionally biased region" description="Polar residues" evidence="1">
    <location>
        <begin position="212"/>
        <end position="226"/>
    </location>
</feature>
<evidence type="ECO:0000313" key="2">
    <source>
        <dbReference type="EMBL" id="GJT25352.1"/>
    </source>
</evidence>
<organism evidence="2 3">
    <name type="scientific">Tanacetum coccineum</name>
    <dbReference type="NCBI Taxonomy" id="301880"/>
    <lineage>
        <taxon>Eukaryota</taxon>
        <taxon>Viridiplantae</taxon>
        <taxon>Streptophyta</taxon>
        <taxon>Embryophyta</taxon>
        <taxon>Tracheophyta</taxon>
        <taxon>Spermatophyta</taxon>
        <taxon>Magnoliopsida</taxon>
        <taxon>eudicotyledons</taxon>
        <taxon>Gunneridae</taxon>
        <taxon>Pentapetalae</taxon>
        <taxon>asterids</taxon>
        <taxon>campanulids</taxon>
        <taxon>Asterales</taxon>
        <taxon>Asteraceae</taxon>
        <taxon>Asteroideae</taxon>
        <taxon>Anthemideae</taxon>
        <taxon>Anthemidinae</taxon>
        <taxon>Tanacetum</taxon>
    </lineage>
</organism>
<name>A0ABQ5CH22_9ASTR</name>
<feature type="region of interest" description="Disordered" evidence="1">
    <location>
        <begin position="335"/>
        <end position="376"/>
    </location>
</feature>
<evidence type="ECO:0000256" key="1">
    <source>
        <dbReference type="SAM" id="MobiDB-lite"/>
    </source>
</evidence>
<feature type="compositionally biased region" description="Polar residues" evidence="1">
    <location>
        <begin position="256"/>
        <end position="271"/>
    </location>
</feature>
<sequence>MMTGDSGCWPDMVVWMIMTMSVEWWSGVEMMKVLWGGRSGGGSSEVAARWEKAAGMEVVSWGCEGDEMMWWGGCNTKSSIRRDLHLDDAKGTGCLPTATTWNEFSSKMASLIICLATNRKFNLSKYIFDAMVKHLDGGVKFLMYPRFLQVFINQQLGDMSHHKKTFVNPFHTKKIFANMKREGKDFSGRVTPLFDSMLVQASEEVGEDSIPPTDSTQIPIIDQPSTSSQPKKKQKSRRKQRKEAEVANDETEQEENIPTPSNDPLPSGEDSMQLNDLMVLCTQLQKQVLDLEKAKFDQAIEIASLKKRVDKLENRRQLRTTGLKRFKKLGTAKRVKSSNASLGAQEDASKQGKSIEDIDADAEKDEQRTKLDDSTAGEVVTTASVKDSVAPTIQVSTYDIGGVTAAKIDELTLAQTLIEIKAAKPKVVTIAATTTTTRPKAKGAVVQEPSEFRVPQEAQLSISKDKGNGIMIKPEVPLKRKDQIALDEQIARDIQAKLDAELIEEQKLARKQEEEANIALIESWENTQAMMEADKLLAKRLQSKEREELTDEEKGKLFMELMEKRRKHFAALRAQEKRNRPPTKAQKRTQMSTYLKHMGGYTYKQLKGKSFDEIQKLFDKEMKRVNTFVMLR</sequence>
<comment type="caution">
    <text evidence="2">The sequence shown here is derived from an EMBL/GenBank/DDBJ whole genome shotgun (WGS) entry which is preliminary data.</text>
</comment>
<reference evidence="2" key="2">
    <citation type="submission" date="2022-01" db="EMBL/GenBank/DDBJ databases">
        <authorList>
            <person name="Yamashiro T."/>
            <person name="Shiraishi A."/>
            <person name="Satake H."/>
            <person name="Nakayama K."/>
        </authorList>
    </citation>
    <scope>NUCLEOTIDE SEQUENCE</scope>
</reference>
<reference evidence="2" key="1">
    <citation type="journal article" date="2022" name="Int. J. Mol. Sci.">
        <title>Draft Genome of Tanacetum Coccineum: Genomic Comparison of Closely Related Tanacetum-Family Plants.</title>
        <authorList>
            <person name="Yamashiro T."/>
            <person name="Shiraishi A."/>
            <person name="Nakayama K."/>
            <person name="Satake H."/>
        </authorList>
    </citation>
    <scope>NUCLEOTIDE SEQUENCE</scope>
</reference>
<feature type="compositionally biased region" description="Basic and acidic residues" evidence="1">
    <location>
        <begin position="347"/>
        <end position="356"/>
    </location>
</feature>
<keyword evidence="3" id="KW-1185">Reference proteome</keyword>
<accession>A0ABQ5CH22</accession>
<feature type="region of interest" description="Disordered" evidence="1">
    <location>
        <begin position="204"/>
        <end position="271"/>
    </location>
</feature>